<accession>A0ABD2C1Q1</accession>
<evidence type="ECO:0000313" key="2">
    <source>
        <dbReference type="Proteomes" id="UP001607302"/>
    </source>
</evidence>
<protein>
    <submittedName>
        <fullName evidence="1">E3 ubiquitin-protein ligase RNF180-like</fullName>
    </submittedName>
</protein>
<proteinExistence type="predicted"/>
<comment type="caution">
    <text evidence="1">The sequence shown here is derived from an EMBL/GenBank/DDBJ whole genome shotgun (WGS) entry which is preliminary data.</text>
</comment>
<sequence>MIEVKCRHCRKNLFQNKNFTLLTSHNEDKNTIEHTGCGDNFIEHFLYMSTENMPTWIQEILDQTSWTKGRLNCPFCNTRLGSFNLIIDTKCNCGTCIVPPIRLIQSKLDVLNENDIKHYMH</sequence>
<dbReference type="PANTHER" id="PTHR46717:SF1">
    <property type="entry name" value="E3 UBIQUITIN-PROTEIN LIGASE RNF180"/>
    <property type="match status" value="1"/>
</dbReference>
<dbReference type="EMBL" id="JAUDFV010000025">
    <property type="protein sequence ID" value="KAL2738968.1"/>
    <property type="molecule type" value="Genomic_DNA"/>
</dbReference>
<name>A0ABD2C1Q1_VESSQ</name>
<reference evidence="1 2" key="1">
    <citation type="journal article" date="2024" name="Ann. Entomol. Soc. Am.">
        <title>Genomic analyses of the southern and eastern yellowjacket wasps (Hymenoptera: Vespidae) reveal evolutionary signatures of social life.</title>
        <authorList>
            <person name="Catto M.A."/>
            <person name="Caine P.B."/>
            <person name="Orr S.E."/>
            <person name="Hunt B.G."/>
            <person name="Goodisman M.A.D."/>
        </authorList>
    </citation>
    <scope>NUCLEOTIDE SEQUENCE [LARGE SCALE GENOMIC DNA]</scope>
    <source>
        <strain evidence="1">233</strain>
        <tissue evidence="1">Head and thorax</tissue>
    </source>
</reference>
<dbReference type="PANTHER" id="PTHR46717">
    <property type="entry name" value="E3 UBIQUITIN-PROTEIN LIGASE RNF180"/>
    <property type="match status" value="1"/>
</dbReference>
<keyword evidence="2" id="KW-1185">Reference proteome</keyword>
<evidence type="ECO:0000313" key="1">
    <source>
        <dbReference type="EMBL" id="KAL2738968.1"/>
    </source>
</evidence>
<organism evidence="1 2">
    <name type="scientific">Vespula squamosa</name>
    <name type="common">Southern yellow jacket</name>
    <name type="synonym">Wasp</name>
    <dbReference type="NCBI Taxonomy" id="30214"/>
    <lineage>
        <taxon>Eukaryota</taxon>
        <taxon>Metazoa</taxon>
        <taxon>Ecdysozoa</taxon>
        <taxon>Arthropoda</taxon>
        <taxon>Hexapoda</taxon>
        <taxon>Insecta</taxon>
        <taxon>Pterygota</taxon>
        <taxon>Neoptera</taxon>
        <taxon>Endopterygota</taxon>
        <taxon>Hymenoptera</taxon>
        <taxon>Apocrita</taxon>
        <taxon>Aculeata</taxon>
        <taxon>Vespoidea</taxon>
        <taxon>Vespidae</taxon>
        <taxon>Vespinae</taxon>
        <taxon>Vespula</taxon>
    </lineage>
</organism>
<gene>
    <name evidence="1" type="ORF">V1478_001534</name>
</gene>
<dbReference type="Proteomes" id="UP001607302">
    <property type="component" value="Unassembled WGS sequence"/>
</dbReference>
<dbReference type="InterPro" id="IPR033263">
    <property type="entry name" value="RNF180"/>
</dbReference>
<dbReference type="AlphaFoldDB" id="A0ABD2C1Q1"/>